<dbReference type="OMA" id="PTSKECW"/>
<gene>
    <name evidence="2" type="ORF">SDRG_06037</name>
</gene>
<evidence type="ECO:0000256" key="1">
    <source>
        <dbReference type="SAM" id="MobiDB-lite"/>
    </source>
</evidence>
<feature type="region of interest" description="Disordered" evidence="1">
    <location>
        <begin position="55"/>
        <end position="93"/>
    </location>
</feature>
<dbReference type="EMBL" id="JH767147">
    <property type="protein sequence ID" value="EQC36593.1"/>
    <property type="molecule type" value="Genomic_DNA"/>
</dbReference>
<accession>T0RVV0</accession>
<protein>
    <submittedName>
        <fullName evidence="2">Uncharacterized protein</fullName>
    </submittedName>
</protein>
<proteinExistence type="predicted"/>
<dbReference type="InParanoid" id="T0RVV0"/>
<evidence type="ECO:0000313" key="3">
    <source>
        <dbReference type="Proteomes" id="UP000030762"/>
    </source>
</evidence>
<feature type="region of interest" description="Disordered" evidence="1">
    <location>
        <begin position="129"/>
        <end position="164"/>
    </location>
</feature>
<evidence type="ECO:0000313" key="2">
    <source>
        <dbReference type="EMBL" id="EQC36593.1"/>
    </source>
</evidence>
<feature type="compositionally biased region" description="Polar residues" evidence="1">
    <location>
        <begin position="229"/>
        <end position="239"/>
    </location>
</feature>
<feature type="compositionally biased region" description="Basic and acidic residues" evidence="1">
    <location>
        <begin position="129"/>
        <end position="141"/>
    </location>
</feature>
<dbReference type="AlphaFoldDB" id="T0RVV0"/>
<dbReference type="OrthoDB" id="76494at2759"/>
<sequence>MFASCAQAIDGFEHSCGMSLRGYKAKGHFTPKPAGLHLDATKSAFGATVAIDPAFVPPQARPKKQKAPSRAPSNQSRDPTRRPQSAARTKAAPVDFVYDVDTRKALRQALDKERRELLQQAQERERTLRDANLWLHDRRNDQGSAKAKSQPTKTTTRPKPTSKECWISSSCEDLLRAVSVAVEIKDDADDEITWTSSGTTKSKTKRKQGRPLTAKGPRNSVAENVHRSAPQTQAYHRGS</sequence>
<dbReference type="eggNOG" id="ENOG502SBMQ">
    <property type="taxonomic scope" value="Eukaryota"/>
</dbReference>
<keyword evidence="3" id="KW-1185">Reference proteome</keyword>
<name>T0RVV0_SAPDV</name>
<feature type="compositionally biased region" description="Polar residues" evidence="1">
    <location>
        <begin position="71"/>
        <end position="87"/>
    </location>
</feature>
<dbReference type="Proteomes" id="UP000030762">
    <property type="component" value="Unassembled WGS sequence"/>
</dbReference>
<dbReference type="RefSeq" id="XP_008610014.1">
    <property type="nucleotide sequence ID" value="XM_008611792.1"/>
</dbReference>
<feature type="region of interest" description="Disordered" evidence="1">
    <location>
        <begin position="189"/>
        <end position="239"/>
    </location>
</feature>
<reference evidence="2 3" key="1">
    <citation type="submission" date="2012-04" db="EMBL/GenBank/DDBJ databases">
        <title>The Genome Sequence of Saprolegnia declina VS20.</title>
        <authorList>
            <consortium name="The Broad Institute Genome Sequencing Platform"/>
            <person name="Russ C."/>
            <person name="Nusbaum C."/>
            <person name="Tyler B."/>
            <person name="van West P."/>
            <person name="Dieguez-Uribeondo J."/>
            <person name="de Bruijn I."/>
            <person name="Tripathy S."/>
            <person name="Jiang R."/>
            <person name="Young S.K."/>
            <person name="Zeng Q."/>
            <person name="Gargeya S."/>
            <person name="Fitzgerald M."/>
            <person name="Haas B."/>
            <person name="Abouelleil A."/>
            <person name="Alvarado L."/>
            <person name="Arachchi H.M."/>
            <person name="Berlin A."/>
            <person name="Chapman S.B."/>
            <person name="Goldberg J."/>
            <person name="Griggs A."/>
            <person name="Gujja S."/>
            <person name="Hansen M."/>
            <person name="Howarth C."/>
            <person name="Imamovic A."/>
            <person name="Larimer J."/>
            <person name="McCowen C."/>
            <person name="Montmayeur A."/>
            <person name="Murphy C."/>
            <person name="Neiman D."/>
            <person name="Pearson M."/>
            <person name="Priest M."/>
            <person name="Roberts A."/>
            <person name="Saif S."/>
            <person name="Shea T."/>
            <person name="Sisk P."/>
            <person name="Sykes S."/>
            <person name="Wortman J."/>
            <person name="Nusbaum C."/>
            <person name="Birren B."/>
        </authorList>
    </citation>
    <scope>NUCLEOTIDE SEQUENCE [LARGE SCALE GENOMIC DNA]</scope>
    <source>
        <strain evidence="2 3">VS20</strain>
    </source>
</reference>
<dbReference type="VEuPathDB" id="FungiDB:SDRG_06037"/>
<organism evidence="2 3">
    <name type="scientific">Saprolegnia diclina (strain VS20)</name>
    <dbReference type="NCBI Taxonomy" id="1156394"/>
    <lineage>
        <taxon>Eukaryota</taxon>
        <taxon>Sar</taxon>
        <taxon>Stramenopiles</taxon>
        <taxon>Oomycota</taxon>
        <taxon>Saprolegniomycetes</taxon>
        <taxon>Saprolegniales</taxon>
        <taxon>Saprolegniaceae</taxon>
        <taxon>Saprolegnia</taxon>
    </lineage>
</organism>
<dbReference type="GeneID" id="19946764"/>